<name>A0A6J0BRS6_NEOLC</name>
<dbReference type="GO" id="GO:0003676">
    <property type="term" value="F:nucleic acid binding"/>
    <property type="evidence" value="ECO:0007669"/>
    <property type="project" value="InterPro"/>
</dbReference>
<sequence>MKITHNDSPSGYQCIWSDLADHPKCPHGPTLLFGRYVDGEYKQFYACSACRDRKLCSFYLEHGSKPTKHQKQAWELEAKKVLPRYDHQKMFILLNEILAINPIRRIYCHDCGRLSFVSEKHKHRGHDIIENLTDHQLRHPTEFLRPLENPKKEAQYLFSDQSVSDIIFMLLNLGAKHILCIGTPRIHEYLVNHHDDKVSSLLLDFDGRYHNFYGPLSFCWYNLFNHHFFHEESKDVLKDFLTQDGGRDTYIICDPPFGGRVEPISQTLKTIYDLHRKWNKIDADSVALKTMFIFPYFMEAVLREKSNPPGILGGLRDLKMFDYKVDYQNHPLFVKSPEKILATPVRIFTDIDLSLLTLQSHRGYKHCKKCNKWTFEENKHCKKCAACTSRDGRRYRHCNICARCVKPTWKHCKKCNRCTLETHKCGVVPKITGKCFRCNEFGHVEKTCTKDAGNISNSKVKSNDTTLKGKKRKHRLDVSDISNKKKARIANASETSMKSPEEFELVSTLGEVSRVADSEKVIPKKLTKNDSKMKNKHSKSKPLDKVSKRGKAIDTASLEKIETENMEDIIKVKKKKLLKLTNSTSKMTEEITTKSKVFISTKSQGMNFDLDVLKQKKIFENKKSRINRKNKTFTNGEIFQKSQSKQK</sequence>
<dbReference type="PROSITE" id="PS51270">
    <property type="entry name" value="ZF_CTCHY"/>
    <property type="match status" value="1"/>
</dbReference>
<dbReference type="PROSITE" id="PS50158">
    <property type="entry name" value="ZF_CCHC"/>
    <property type="match status" value="1"/>
</dbReference>
<dbReference type="PANTHER" id="PTHR13493">
    <property type="entry name" value="ZINC FINGER CCHC DOMAIN-CONTAINING"/>
    <property type="match status" value="1"/>
</dbReference>
<comment type="subcellular location">
    <subcellularLocation>
        <location evidence="1">Cytoplasm</location>
    </subcellularLocation>
</comment>
<protein>
    <submittedName>
        <fullName evidence="11 12">rRNA N6-adenosine-methyltransferase ZCCHC4 isoform X1</fullName>
    </submittedName>
</protein>
<dbReference type="GO" id="GO:0008270">
    <property type="term" value="F:zinc ion binding"/>
    <property type="evidence" value="ECO:0007669"/>
    <property type="project" value="UniProtKB-KW"/>
</dbReference>
<dbReference type="InterPro" id="IPR039846">
    <property type="entry name" value="ZCCHC4"/>
</dbReference>
<reference evidence="11 12" key="1">
    <citation type="submission" date="2025-05" db="UniProtKB">
        <authorList>
            <consortium name="RefSeq"/>
        </authorList>
    </citation>
    <scope>IDENTIFICATION</scope>
    <source>
        <tissue evidence="11 12">Thorax and Abdomen</tissue>
    </source>
</reference>
<keyword evidence="10" id="KW-1185">Reference proteome</keyword>
<evidence type="ECO:0000256" key="4">
    <source>
        <dbReference type="ARBA" id="ARBA00022679"/>
    </source>
</evidence>
<keyword evidence="6" id="KW-0863">Zinc-finger</keyword>
<evidence type="ECO:0000256" key="3">
    <source>
        <dbReference type="ARBA" id="ARBA00022603"/>
    </source>
</evidence>
<dbReference type="PANTHER" id="PTHR13493:SF3">
    <property type="entry name" value="RRNA N6-ADENOSINE-METHYLTRANSFERASE ZCCHC4"/>
    <property type="match status" value="1"/>
</dbReference>
<feature type="domain" description="CCHC-type" evidence="8">
    <location>
        <begin position="434"/>
        <end position="450"/>
    </location>
</feature>
<dbReference type="InterPro" id="IPR041370">
    <property type="entry name" value="Mlase_EEF1AKMT1/ZCCHC4"/>
</dbReference>
<dbReference type="InterPro" id="IPR001878">
    <property type="entry name" value="Znf_CCHC"/>
</dbReference>
<keyword evidence="6" id="KW-0479">Metal-binding</keyword>
<dbReference type="InParanoid" id="A0A6J0BRS6"/>
<accession>A0A6J0BRS6</accession>
<dbReference type="GO" id="GO:0005737">
    <property type="term" value="C:cytoplasm"/>
    <property type="evidence" value="ECO:0007669"/>
    <property type="project" value="UniProtKB-SubCell"/>
</dbReference>
<dbReference type="PROSITE" id="PS00092">
    <property type="entry name" value="N6_MTASE"/>
    <property type="match status" value="1"/>
</dbReference>
<dbReference type="InterPro" id="IPR002052">
    <property type="entry name" value="DNA_methylase_N6_adenine_CS"/>
</dbReference>
<evidence type="ECO:0000256" key="1">
    <source>
        <dbReference type="ARBA" id="ARBA00004496"/>
    </source>
</evidence>
<gene>
    <name evidence="11 12" type="primary">LOC107221921</name>
</gene>
<evidence type="ECO:0000256" key="5">
    <source>
        <dbReference type="ARBA" id="ARBA00023242"/>
    </source>
</evidence>
<dbReference type="GO" id="GO:0005730">
    <property type="term" value="C:nucleolus"/>
    <property type="evidence" value="ECO:0007669"/>
    <property type="project" value="TreeGrafter"/>
</dbReference>
<organism evidence="10 11">
    <name type="scientific">Neodiprion lecontei</name>
    <name type="common">Redheaded pine sawfly</name>
    <dbReference type="NCBI Taxonomy" id="441921"/>
    <lineage>
        <taxon>Eukaryota</taxon>
        <taxon>Metazoa</taxon>
        <taxon>Ecdysozoa</taxon>
        <taxon>Arthropoda</taxon>
        <taxon>Hexapoda</taxon>
        <taxon>Insecta</taxon>
        <taxon>Pterygota</taxon>
        <taxon>Neoptera</taxon>
        <taxon>Endopterygota</taxon>
        <taxon>Hymenoptera</taxon>
        <taxon>Tenthredinoidea</taxon>
        <taxon>Diprionidae</taxon>
        <taxon>Diprioninae</taxon>
        <taxon>Neodiprion</taxon>
    </lineage>
</organism>
<dbReference type="FunCoup" id="A0A6J0BRS6">
    <property type="interactions" value="1631"/>
</dbReference>
<keyword evidence="6" id="KW-0862">Zinc</keyword>
<dbReference type="AlphaFoldDB" id="A0A6J0BRS6"/>
<evidence type="ECO:0000313" key="11">
    <source>
        <dbReference type="RefSeq" id="XP_015516588.2"/>
    </source>
</evidence>
<dbReference type="Proteomes" id="UP000829291">
    <property type="component" value="Chromosome 1"/>
</dbReference>
<feature type="domain" description="CTCHY-type" evidence="9">
    <location>
        <begin position="362"/>
        <end position="423"/>
    </location>
</feature>
<keyword evidence="3" id="KW-0489">Methyltransferase</keyword>
<evidence type="ECO:0000259" key="8">
    <source>
        <dbReference type="PROSITE" id="PS50158"/>
    </source>
</evidence>
<dbReference type="GeneID" id="107221921"/>
<dbReference type="RefSeq" id="XP_015516588.2">
    <property type="nucleotide sequence ID" value="XM_015661102.2"/>
</dbReference>
<evidence type="ECO:0000256" key="7">
    <source>
        <dbReference type="SAM" id="MobiDB-lite"/>
    </source>
</evidence>
<evidence type="ECO:0000313" key="10">
    <source>
        <dbReference type="Proteomes" id="UP000829291"/>
    </source>
</evidence>
<keyword evidence="5" id="KW-0539">Nucleus</keyword>
<dbReference type="Pfam" id="PF10237">
    <property type="entry name" value="N6-adenineMlase"/>
    <property type="match status" value="1"/>
</dbReference>
<dbReference type="GO" id="GO:0008988">
    <property type="term" value="F:rRNA (adenine-N6-)-methyltransferase activity"/>
    <property type="evidence" value="ECO:0007669"/>
    <property type="project" value="InterPro"/>
</dbReference>
<dbReference type="PROSITE" id="PS50216">
    <property type="entry name" value="DHHC"/>
    <property type="match status" value="1"/>
</dbReference>
<evidence type="ECO:0000256" key="6">
    <source>
        <dbReference type="PROSITE-ProRule" id="PRU00047"/>
    </source>
</evidence>
<evidence type="ECO:0000313" key="12">
    <source>
        <dbReference type="RefSeq" id="XP_046586511.1"/>
    </source>
</evidence>
<dbReference type="RefSeq" id="XP_046586511.1">
    <property type="nucleotide sequence ID" value="XM_046730555.1"/>
</dbReference>
<keyword evidence="4" id="KW-0808">Transferase</keyword>
<feature type="region of interest" description="Disordered" evidence="7">
    <location>
        <begin position="528"/>
        <end position="547"/>
    </location>
</feature>
<keyword evidence="2" id="KW-0963">Cytoplasm</keyword>
<dbReference type="InterPro" id="IPR017921">
    <property type="entry name" value="Znf_CTCHY"/>
</dbReference>
<proteinExistence type="predicted"/>
<dbReference type="OrthoDB" id="431817at2759"/>
<evidence type="ECO:0000259" key="9">
    <source>
        <dbReference type="PROSITE" id="PS51270"/>
    </source>
</evidence>
<dbReference type="KEGG" id="nlo:107221921"/>
<evidence type="ECO:0000256" key="2">
    <source>
        <dbReference type="ARBA" id="ARBA00022490"/>
    </source>
</evidence>